<reference evidence="10 11" key="1">
    <citation type="submission" date="2020-07" db="EMBL/GenBank/DDBJ databases">
        <title>MOT database genomes.</title>
        <authorList>
            <person name="Joseph S."/>
            <person name="Aduse-Opoku J."/>
            <person name="Hashim A."/>
            <person name="Wade W."/>
            <person name="Curtis M."/>
        </authorList>
    </citation>
    <scope>NUCLEOTIDE SEQUENCE [LARGE SCALE GENOMIC DNA]</scope>
    <source>
        <strain evidence="10 11">WMus004</strain>
    </source>
</reference>
<keyword evidence="5" id="KW-0997">Cell inner membrane</keyword>
<dbReference type="GO" id="GO:0016020">
    <property type="term" value="C:membrane"/>
    <property type="evidence" value="ECO:0007669"/>
    <property type="project" value="UniProtKB-SubCell"/>
</dbReference>
<dbReference type="Gene3D" id="3.40.50.300">
    <property type="entry name" value="P-loop containing nucleotide triphosphate hydrolases"/>
    <property type="match status" value="1"/>
</dbReference>
<evidence type="ECO:0000256" key="8">
    <source>
        <dbReference type="SAM" id="MobiDB-lite"/>
    </source>
</evidence>
<keyword evidence="10" id="KW-0067">ATP-binding</keyword>
<dbReference type="RefSeq" id="WP_179901689.1">
    <property type="nucleotide sequence ID" value="NZ_JACBXV010000304.1"/>
</dbReference>
<dbReference type="InterPro" id="IPR027417">
    <property type="entry name" value="P-loop_NTPase"/>
</dbReference>
<dbReference type="PANTHER" id="PTHR43297">
    <property type="entry name" value="OLIGOPEPTIDE TRANSPORT ATP-BINDING PROTEIN APPD"/>
    <property type="match status" value="1"/>
</dbReference>
<comment type="similarity">
    <text evidence="2">Belongs to the ABC transporter superfamily.</text>
</comment>
<dbReference type="Proteomes" id="UP000572528">
    <property type="component" value="Unassembled WGS sequence"/>
</dbReference>
<keyword evidence="7" id="KW-0472">Membrane</keyword>
<dbReference type="SUPFAM" id="SSF52540">
    <property type="entry name" value="P-loop containing nucleoside triphosphate hydrolases"/>
    <property type="match status" value="1"/>
</dbReference>
<gene>
    <name evidence="10" type="ORF">HZZ05_12985</name>
</gene>
<dbReference type="Pfam" id="PF00005">
    <property type="entry name" value="ABC_tran"/>
    <property type="match status" value="1"/>
</dbReference>
<comment type="subcellular location">
    <subcellularLocation>
        <location evidence="1">Membrane</location>
    </subcellularLocation>
</comment>
<dbReference type="GO" id="GO:0005524">
    <property type="term" value="F:ATP binding"/>
    <property type="evidence" value="ECO:0007669"/>
    <property type="project" value="UniProtKB-KW"/>
</dbReference>
<feature type="compositionally biased region" description="Gly residues" evidence="8">
    <location>
        <begin position="174"/>
        <end position="191"/>
    </location>
</feature>
<keyword evidence="6" id="KW-1278">Translocase</keyword>
<evidence type="ECO:0000313" key="11">
    <source>
        <dbReference type="Proteomes" id="UP000572528"/>
    </source>
</evidence>
<evidence type="ECO:0000256" key="6">
    <source>
        <dbReference type="ARBA" id="ARBA00022967"/>
    </source>
</evidence>
<name>A0A853EN84_9ACTO</name>
<evidence type="ECO:0000313" key="10">
    <source>
        <dbReference type="EMBL" id="NYS70405.1"/>
    </source>
</evidence>
<evidence type="ECO:0000256" key="2">
    <source>
        <dbReference type="ARBA" id="ARBA00005417"/>
    </source>
</evidence>
<proteinExistence type="inferred from homology"/>
<feature type="region of interest" description="Disordered" evidence="8">
    <location>
        <begin position="174"/>
        <end position="202"/>
    </location>
</feature>
<dbReference type="InterPro" id="IPR050388">
    <property type="entry name" value="ABC_Ni/Peptide_Import"/>
</dbReference>
<feature type="non-terminal residue" evidence="10">
    <location>
        <position position="1"/>
    </location>
</feature>
<dbReference type="AlphaFoldDB" id="A0A853EN84"/>
<evidence type="ECO:0000256" key="3">
    <source>
        <dbReference type="ARBA" id="ARBA00022448"/>
    </source>
</evidence>
<organism evidence="10 11">
    <name type="scientific">Actinomyces bowdenii</name>
    <dbReference type="NCBI Taxonomy" id="131109"/>
    <lineage>
        <taxon>Bacteria</taxon>
        <taxon>Bacillati</taxon>
        <taxon>Actinomycetota</taxon>
        <taxon>Actinomycetes</taxon>
        <taxon>Actinomycetales</taxon>
        <taxon>Actinomycetaceae</taxon>
        <taxon>Actinomyces</taxon>
    </lineage>
</organism>
<evidence type="ECO:0000256" key="4">
    <source>
        <dbReference type="ARBA" id="ARBA00022475"/>
    </source>
</evidence>
<feature type="domain" description="ABC transporter" evidence="9">
    <location>
        <begin position="28"/>
        <end position="82"/>
    </location>
</feature>
<protein>
    <submittedName>
        <fullName evidence="10">ABC transporter ATP-binding protein</fullName>
    </submittedName>
</protein>
<accession>A0A853EN84</accession>
<dbReference type="InterPro" id="IPR003439">
    <property type="entry name" value="ABC_transporter-like_ATP-bd"/>
</dbReference>
<keyword evidence="4" id="KW-1003">Cell membrane</keyword>
<dbReference type="EMBL" id="JACBXV010000304">
    <property type="protein sequence ID" value="NYS70405.1"/>
    <property type="molecule type" value="Genomic_DNA"/>
</dbReference>
<sequence>TALHPLIPALRQVELAAHGAGGSRAGERARDRAVELLEAVGLDAGTGARVPGRLSGGQRQRVCLALALAGDPAVLIADEPTTALDVVARGEALALLRDVTGGPQSPSLLLITHDLPAATICQEIVVLHQGRVVDRGATTKVLTNPGHPATRAMCEAAAEETLDGALAAAGLRVRGGGSGRGGGGGGAGSGESGHRRRPGIAA</sequence>
<evidence type="ECO:0000256" key="7">
    <source>
        <dbReference type="ARBA" id="ARBA00023136"/>
    </source>
</evidence>
<dbReference type="InterPro" id="IPR017871">
    <property type="entry name" value="ABC_transporter-like_CS"/>
</dbReference>
<keyword evidence="10" id="KW-0547">Nucleotide-binding</keyword>
<dbReference type="PROSITE" id="PS00211">
    <property type="entry name" value="ABC_TRANSPORTER_1"/>
    <property type="match status" value="1"/>
</dbReference>
<evidence type="ECO:0000256" key="1">
    <source>
        <dbReference type="ARBA" id="ARBA00004370"/>
    </source>
</evidence>
<keyword evidence="3" id="KW-0813">Transport</keyword>
<dbReference type="GO" id="GO:0016887">
    <property type="term" value="F:ATP hydrolysis activity"/>
    <property type="evidence" value="ECO:0007669"/>
    <property type="project" value="InterPro"/>
</dbReference>
<comment type="caution">
    <text evidence="10">The sequence shown here is derived from an EMBL/GenBank/DDBJ whole genome shotgun (WGS) entry which is preliminary data.</text>
</comment>
<dbReference type="PANTHER" id="PTHR43297:SF14">
    <property type="entry name" value="ATPASE AAA-TYPE CORE DOMAIN-CONTAINING PROTEIN"/>
    <property type="match status" value="1"/>
</dbReference>
<evidence type="ECO:0000256" key="5">
    <source>
        <dbReference type="ARBA" id="ARBA00022519"/>
    </source>
</evidence>
<evidence type="ECO:0000259" key="9">
    <source>
        <dbReference type="Pfam" id="PF00005"/>
    </source>
</evidence>